<dbReference type="Pfam" id="PF02653">
    <property type="entry name" value="BPD_transp_2"/>
    <property type="match status" value="1"/>
</dbReference>
<dbReference type="Proteomes" id="UP000671862">
    <property type="component" value="Chromosome"/>
</dbReference>
<feature type="transmembrane region" description="Helical" evidence="6">
    <location>
        <begin position="6"/>
        <end position="27"/>
    </location>
</feature>
<evidence type="ECO:0000313" key="8">
    <source>
        <dbReference type="Proteomes" id="UP000671862"/>
    </source>
</evidence>
<reference evidence="7 8" key="1">
    <citation type="submission" date="2021-03" db="EMBL/GenBank/DDBJ databases">
        <title>Thermosipho ferrireducens sp.nov., an anaerobic thermophilic iron-reducing bacterium isolated from a deep-sea hydrothermal sulfide deposits.</title>
        <authorList>
            <person name="Zeng X."/>
            <person name="Chen Y."/>
            <person name="Shao Z."/>
        </authorList>
    </citation>
    <scope>NUCLEOTIDE SEQUENCE [LARGE SCALE GENOMIC DNA]</scope>
    <source>
        <strain evidence="7 8">JL129W03</strain>
    </source>
</reference>
<evidence type="ECO:0000256" key="1">
    <source>
        <dbReference type="ARBA" id="ARBA00004651"/>
    </source>
</evidence>
<feature type="transmembrane region" description="Helical" evidence="6">
    <location>
        <begin position="257"/>
        <end position="279"/>
    </location>
</feature>
<keyword evidence="8" id="KW-1185">Reference proteome</keyword>
<organism evidence="7 8">
    <name type="scientific">Thermosipho ferrireducens</name>
    <dbReference type="NCBI Taxonomy" id="2571116"/>
    <lineage>
        <taxon>Bacteria</taxon>
        <taxon>Thermotogati</taxon>
        <taxon>Thermotogota</taxon>
        <taxon>Thermotogae</taxon>
        <taxon>Thermotogales</taxon>
        <taxon>Fervidobacteriaceae</taxon>
        <taxon>Thermosipho</taxon>
    </lineage>
</organism>
<comment type="subcellular location">
    <subcellularLocation>
        <location evidence="1">Cell membrane</location>
        <topology evidence="1">Multi-pass membrane protein</topology>
    </subcellularLocation>
</comment>
<keyword evidence="4 6" id="KW-1133">Transmembrane helix</keyword>
<dbReference type="InterPro" id="IPR001851">
    <property type="entry name" value="ABC_transp_permease"/>
</dbReference>
<proteinExistence type="predicted"/>
<feature type="transmembrane region" description="Helical" evidence="6">
    <location>
        <begin position="59"/>
        <end position="82"/>
    </location>
</feature>
<keyword evidence="3 6" id="KW-0812">Transmembrane</keyword>
<dbReference type="PANTHER" id="PTHR30482">
    <property type="entry name" value="HIGH-AFFINITY BRANCHED-CHAIN AMINO ACID TRANSPORT SYSTEM PERMEASE"/>
    <property type="match status" value="1"/>
</dbReference>
<evidence type="ECO:0000313" key="7">
    <source>
        <dbReference type="EMBL" id="QTA38335.1"/>
    </source>
</evidence>
<feature type="transmembrane region" description="Helical" evidence="6">
    <location>
        <begin position="34"/>
        <end position="53"/>
    </location>
</feature>
<feature type="transmembrane region" description="Helical" evidence="6">
    <location>
        <begin position="89"/>
        <end position="111"/>
    </location>
</feature>
<evidence type="ECO:0000256" key="4">
    <source>
        <dbReference type="ARBA" id="ARBA00022989"/>
    </source>
</evidence>
<dbReference type="Gene3D" id="1.10.3470.10">
    <property type="entry name" value="ABC transporter involved in vitamin B12 uptake, BtuC"/>
    <property type="match status" value="1"/>
</dbReference>
<feature type="transmembrane region" description="Helical" evidence="6">
    <location>
        <begin position="183"/>
        <end position="203"/>
    </location>
</feature>
<dbReference type="InterPro" id="IPR043428">
    <property type="entry name" value="LivM-like"/>
</dbReference>
<dbReference type="PANTHER" id="PTHR30482:SF10">
    <property type="entry name" value="HIGH-AFFINITY BRANCHED-CHAIN AMINO ACID TRANSPORT PROTEIN BRAE"/>
    <property type="match status" value="1"/>
</dbReference>
<sequence>MSIDYLMTLVVYSSVNIILASSLNVLVGFAGQVSLGHAAFFGIGAYTSAIFTVKFGWSYWWALPMAVLLGGIIGFLLGLPALRVKEDFLVLATIGINFVVVAIFNYIPFFGGPYGIVGLPRPGFGNYRFNTFTYAFYSFIVCVAVLIFIRYISKVYVKMGFDALRENESAAESIGVSTARYKIYAFSIAGALAGLAGNLWAHYMGVIFPDNFSFGVSIGIITMVVIGGIGTIIGPVIGAIIITLLPEMLRVIENFRMLVYGIIIILTMMYLPDGLVSLFKKRSV</sequence>
<feature type="transmembrane region" description="Helical" evidence="6">
    <location>
        <begin position="215"/>
        <end position="245"/>
    </location>
</feature>
<dbReference type="RefSeq" id="WP_207567054.1">
    <property type="nucleotide sequence ID" value="NZ_CP071446.1"/>
</dbReference>
<evidence type="ECO:0000256" key="2">
    <source>
        <dbReference type="ARBA" id="ARBA00022475"/>
    </source>
</evidence>
<accession>A0ABX7S911</accession>
<keyword evidence="5 6" id="KW-0472">Membrane</keyword>
<protein>
    <submittedName>
        <fullName evidence="7">Branched-chain amino acid ABC transporter permease</fullName>
    </submittedName>
</protein>
<evidence type="ECO:0000256" key="5">
    <source>
        <dbReference type="ARBA" id="ARBA00023136"/>
    </source>
</evidence>
<dbReference type="EMBL" id="CP071446">
    <property type="protein sequence ID" value="QTA38335.1"/>
    <property type="molecule type" value="Genomic_DNA"/>
</dbReference>
<gene>
    <name evidence="7" type="ORF">JYK00_02010</name>
</gene>
<feature type="transmembrane region" description="Helical" evidence="6">
    <location>
        <begin position="131"/>
        <end position="152"/>
    </location>
</feature>
<evidence type="ECO:0000256" key="6">
    <source>
        <dbReference type="SAM" id="Phobius"/>
    </source>
</evidence>
<name>A0ABX7S911_9BACT</name>
<keyword evidence="2" id="KW-1003">Cell membrane</keyword>
<evidence type="ECO:0000256" key="3">
    <source>
        <dbReference type="ARBA" id="ARBA00022692"/>
    </source>
</evidence>
<dbReference type="CDD" id="cd06581">
    <property type="entry name" value="TM_PBP1_LivM_like"/>
    <property type="match status" value="1"/>
</dbReference>
<dbReference type="InterPro" id="IPR037294">
    <property type="entry name" value="ABC_BtuC-like"/>
</dbReference>